<organism evidence="2">
    <name type="scientific">Laccaria bicolor (strain S238N-H82 / ATCC MYA-4686)</name>
    <name type="common">Bicoloured deceiver</name>
    <name type="synonym">Laccaria laccata var. bicolor</name>
    <dbReference type="NCBI Taxonomy" id="486041"/>
    <lineage>
        <taxon>Eukaryota</taxon>
        <taxon>Fungi</taxon>
        <taxon>Dikarya</taxon>
        <taxon>Basidiomycota</taxon>
        <taxon>Agaricomycotina</taxon>
        <taxon>Agaricomycetes</taxon>
        <taxon>Agaricomycetidae</taxon>
        <taxon>Agaricales</taxon>
        <taxon>Agaricineae</taxon>
        <taxon>Hydnangiaceae</taxon>
        <taxon>Laccaria</taxon>
    </lineage>
</organism>
<dbReference type="KEGG" id="lbc:LACBIDRAFT_326601"/>
<dbReference type="AlphaFoldDB" id="B0D965"/>
<accession>B0D965</accession>
<dbReference type="Proteomes" id="UP000001194">
    <property type="component" value="Unassembled WGS sequence"/>
</dbReference>
<name>B0D965_LACBS</name>
<protein>
    <submittedName>
        <fullName evidence="1">Predicted protein</fullName>
    </submittedName>
</protein>
<proteinExistence type="predicted"/>
<sequence>MPKISSTPLNLQREALRQLLDGYQDLRNIGGTEVQELSPTSLPMEEGPPHNFSLSSSTLLIFFPPGPFAMTAPEFAQYTRLSLNIAVGYDLRATFCALLHTPINHQYMQHNYFSLHPRFPASLLAPDQVPAPVESIKSRGAFVLSSSRDYLISESPVVGIDWALGGFTLNTFVTACCERLTLPQNHIQKRRVIELGCVGYVNTTRVGYQLGGRPYRPKKTANHDHSGIQCFLDLLVVELTNHLNGKQGCIEQQR</sequence>
<reference evidence="1 2" key="1">
    <citation type="journal article" date="2008" name="Nature">
        <title>The genome of Laccaria bicolor provides insights into mycorrhizal symbiosis.</title>
        <authorList>
            <person name="Martin F."/>
            <person name="Aerts A."/>
            <person name="Ahren D."/>
            <person name="Brun A."/>
            <person name="Danchin E.G.J."/>
            <person name="Duchaussoy F."/>
            <person name="Gibon J."/>
            <person name="Kohler A."/>
            <person name="Lindquist E."/>
            <person name="Pereda V."/>
            <person name="Salamov A."/>
            <person name="Shapiro H.J."/>
            <person name="Wuyts J."/>
            <person name="Blaudez D."/>
            <person name="Buee M."/>
            <person name="Brokstein P."/>
            <person name="Canbaeck B."/>
            <person name="Cohen D."/>
            <person name="Courty P.E."/>
            <person name="Coutinho P.M."/>
            <person name="Delaruelle C."/>
            <person name="Detter J.C."/>
            <person name="Deveau A."/>
            <person name="DiFazio S."/>
            <person name="Duplessis S."/>
            <person name="Fraissinet-Tachet L."/>
            <person name="Lucic E."/>
            <person name="Frey-Klett P."/>
            <person name="Fourrey C."/>
            <person name="Feussner I."/>
            <person name="Gay G."/>
            <person name="Grimwood J."/>
            <person name="Hoegger P.J."/>
            <person name="Jain P."/>
            <person name="Kilaru S."/>
            <person name="Labbe J."/>
            <person name="Lin Y.C."/>
            <person name="Legue V."/>
            <person name="Le Tacon F."/>
            <person name="Marmeisse R."/>
            <person name="Melayah D."/>
            <person name="Montanini B."/>
            <person name="Muratet M."/>
            <person name="Nehls U."/>
            <person name="Niculita-Hirzel H."/>
            <person name="Oudot-Le Secq M.P."/>
            <person name="Peter M."/>
            <person name="Quesneville H."/>
            <person name="Rajashekar B."/>
            <person name="Reich M."/>
            <person name="Rouhier N."/>
            <person name="Schmutz J."/>
            <person name="Yin T."/>
            <person name="Chalot M."/>
            <person name="Henrissat B."/>
            <person name="Kuees U."/>
            <person name="Lucas S."/>
            <person name="Van de Peer Y."/>
            <person name="Podila G.K."/>
            <person name="Polle A."/>
            <person name="Pukkila P.J."/>
            <person name="Richardson P.M."/>
            <person name="Rouze P."/>
            <person name="Sanders I.R."/>
            <person name="Stajich J.E."/>
            <person name="Tunlid A."/>
            <person name="Tuskan G."/>
            <person name="Grigoriev I.V."/>
        </authorList>
    </citation>
    <scope>NUCLEOTIDE SEQUENCE [LARGE SCALE GENOMIC DNA]</scope>
    <source>
        <strain evidence="2">S238N-H82 / ATCC MYA-4686</strain>
    </source>
</reference>
<keyword evidence="2" id="KW-1185">Reference proteome</keyword>
<dbReference type="GeneID" id="6076098"/>
<evidence type="ECO:0000313" key="1">
    <source>
        <dbReference type="EMBL" id="EDR08957.1"/>
    </source>
</evidence>
<evidence type="ECO:0000313" key="2">
    <source>
        <dbReference type="Proteomes" id="UP000001194"/>
    </source>
</evidence>
<dbReference type="InParanoid" id="B0D965"/>
<dbReference type="RefSeq" id="XP_001880270.1">
    <property type="nucleotide sequence ID" value="XM_001880235.1"/>
</dbReference>
<dbReference type="HOGENOM" id="CLU_1094455_0_0_1"/>
<dbReference type="EMBL" id="DS547100">
    <property type="protein sequence ID" value="EDR08957.1"/>
    <property type="molecule type" value="Genomic_DNA"/>
</dbReference>
<gene>
    <name evidence="1" type="ORF">LACBIDRAFT_326601</name>
</gene>